<reference evidence="2 3" key="1">
    <citation type="journal article" date="2018" name="Sci. Data">
        <title>The draft genome sequence of cork oak.</title>
        <authorList>
            <person name="Ramos A.M."/>
            <person name="Usie A."/>
            <person name="Barbosa P."/>
            <person name="Barros P.M."/>
            <person name="Capote T."/>
            <person name="Chaves I."/>
            <person name="Simoes F."/>
            <person name="Abreu I."/>
            <person name="Carrasquinho I."/>
            <person name="Faro C."/>
            <person name="Guimaraes J.B."/>
            <person name="Mendonca D."/>
            <person name="Nobrega F."/>
            <person name="Rodrigues L."/>
            <person name="Saibo N.J.M."/>
            <person name="Varela M.C."/>
            <person name="Egas C."/>
            <person name="Matos J."/>
            <person name="Miguel C.M."/>
            <person name="Oliveira M.M."/>
            <person name="Ricardo C.P."/>
            <person name="Goncalves S."/>
        </authorList>
    </citation>
    <scope>NUCLEOTIDE SEQUENCE [LARGE SCALE GENOMIC DNA]</scope>
    <source>
        <strain evidence="3">cv. HL8</strain>
    </source>
</reference>
<accession>A0AAW0LY38</accession>
<sequence>MTTVSIVKNGGTLETSIRESPPYQPPCKSSSTGKLQGYKNSDGNKLNTI</sequence>
<feature type="compositionally biased region" description="Polar residues" evidence="1">
    <location>
        <begin position="27"/>
        <end position="49"/>
    </location>
</feature>
<evidence type="ECO:0000313" key="3">
    <source>
        <dbReference type="Proteomes" id="UP000237347"/>
    </source>
</evidence>
<protein>
    <submittedName>
        <fullName evidence="2">Uncharacterized protein</fullName>
    </submittedName>
</protein>
<dbReference type="Proteomes" id="UP000237347">
    <property type="component" value="Unassembled WGS sequence"/>
</dbReference>
<dbReference type="AlphaFoldDB" id="A0AAW0LY38"/>
<comment type="caution">
    <text evidence="2">The sequence shown here is derived from an EMBL/GenBank/DDBJ whole genome shotgun (WGS) entry which is preliminary data.</text>
</comment>
<name>A0AAW0LY38_QUESU</name>
<gene>
    <name evidence="2" type="ORF">CFP56_026949</name>
</gene>
<organism evidence="2 3">
    <name type="scientific">Quercus suber</name>
    <name type="common">Cork oak</name>
    <dbReference type="NCBI Taxonomy" id="58331"/>
    <lineage>
        <taxon>Eukaryota</taxon>
        <taxon>Viridiplantae</taxon>
        <taxon>Streptophyta</taxon>
        <taxon>Embryophyta</taxon>
        <taxon>Tracheophyta</taxon>
        <taxon>Spermatophyta</taxon>
        <taxon>Magnoliopsida</taxon>
        <taxon>eudicotyledons</taxon>
        <taxon>Gunneridae</taxon>
        <taxon>Pentapetalae</taxon>
        <taxon>rosids</taxon>
        <taxon>fabids</taxon>
        <taxon>Fagales</taxon>
        <taxon>Fagaceae</taxon>
        <taxon>Quercus</taxon>
    </lineage>
</organism>
<evidence type="ECO:0000313" key="2">
    <source>
        <dbReference type="EMBL" id="KAK7855704.1"/>
    </source>
</evidence>
<dbReference type="EMBL" id="PKMF04000043">
    <property type="protein sequence ID" value="KAK7855704.1"/>
    <property type="molecule type" value="Genomic_DNA"/>
</dbReference>
<evidence type="ECO:0000256" key="1">
    <source>
        <dbReference type="SAM" id="MobiDB-lite"/>
    </source>
</evidence>
<feature type="region of interest" description="Disordered" evidence="1">
    <location>
        <begin position="1"/>
        <end position="49"/>
    </location>
</feature>
<proteinExistence type="predicted"/>
<keyword evidence="3" id="KW-1185">Reference proteome</keyword>